<dbReference type="GO" id="GO:0016020">
    <property type="term" value="C:membrane"/>
    <property type="evidence" value="ECO:0007669"/>
    <property type="project" value="UniProtKB-SubCell"/>
</dbReference>
<dbReference type="Proteomes" id="UP000825890">
    <property type="component" value="Unassembled WGS sequence"/>
</dbReference>
<dbReference type="RefSeq" id="XP_044661822.1">
    <property type="nucleotide sequence ID" value="XM_044805887.1"/>
</dbReference>
<feature type="compositionally biased region" description="Pro residues" evidence="5">
    <location>
        <begin position="695"/>
        <end position="710"/>
    </location>
</feature>
<feature type="compositionally biased region" description="Polar residues" evidence="5">
    <location>
        <begin position="462"/>
        <end position="475"/>
    </location>
</feature>
<dbReference type="PANTHER" id="PTHR39469:SF1">
    <property type="entry name" value="DUF4203 DOMAIN-CONTAINING PROTEIN"/>
    <property type="match status" value="1"/>
</dbReference>
<keyword evidence="2 6" id="KW-0812">Transmembrane</keyword>
<evidence type="ECO:0000256" key="4">
    <source>
        <dbReference type="ARBA" id="ARBA00023136"/>
    </source>
</evidence>
<dbReference type="AlphaFoldDB" id="A0A9P3CWX5"/>
<feature type="compositionally biased region" description="Basic and acidic residues" evidence="5">
    <location>
        <begin position="372"/>
        <end position="401"/>
    </location>
</feature>
<feature type="chain" id="PRO_5040247871" description="TM7S3/TM198-like domain-containing protein" evidence="7">
    <location>
        <begin position="18"/>
        <end position="1047"/>
    </location>
</feature>
<evidence type="ECO:0000256" key="6">
    <source>
        <dbReference type="SAM" id="Phobius"/>
    </source>
</evidence>
<comment type="subcellular location">
    <subcellularLocation>
        <location evidence="1">Membrane</location>
        <topology evidence="1">Multi-pass membrane protein</topology>
    </subcellularLocation>
</comment>
<protein>
    <recommendedName>
        <fullName evidence="8">TM7S3/TM198-like domain-containing protein</fullName>
    </recommendedName>
</protein>
<feature type="compositionally biased region" description="Polar residues" evidence="5">
    <location>
        <begin position="32"/>
        <end position="58"/>
    </location>
</feature>
<feature type="compositionally biased region" description="Polar residues" evidence="5">
    <location>
        <begin position="437"/>
        <end position="447"/>
    </location>
</feature>
<feature type="transmembrane region" description="Helical" evidence="6">
    <location>
        <begin position="233"/>
        <end position="250"/>
    </location>
</feature>
<evidence type="ECO:0000313" key="9">
    <source>
        <dbReference type="EMBL" id="GIZ47335.1"/>
    </source>
</evidence>
<dbReference type="Pfam" id="PF13886">
    <property type="entry name" value="TM7S3_TM198"/>
    <property type="match status" value="1"/>
</dbReference>
<feature type="transmembrane region" description="Helical" evidence="6">
    <location>
        <begin position="206"/>
        <end position="227"/>
    </location>
</feature>
<proteinExistence type="predicted"/>
<accession>A0A9P3CWX5</accession>
<reference evidence="9 10" key="1">
    <citation type="submission" date="2021-01" db="EMBL/GenBank/DDBJ databases">
        <title>Cercospora kikuchii MAFF 305040 whole genome shotgun sequence.</title>
        <authorList>
            <person name="Kashiwa T."/>
            <person name="Suzuki T."/>
        </authorList>
    </citation>
    <scope>NUCLEOTIDE SEQUENCE [LARGE SCALE GENOMIC DNA]</scope>
    <source>
        <strain evidence="9 10">MAFF 305040</strain>
    </source>
</reference>
<feature type="compositionally biased region" description="Basic and acidic residues" evidence="5">
    <location>
        <begin position="627"/>
        <end position="637"/>
    </location>
</feature>
<dbReference type="GeneID" id="68296005"/>
<evidence type="ECO:0000313" key="10">
    <source>
        <dbReference type="Proteomes" id="UP000825890"/>
    </source>
</evidence>
<dbReference type="OrthoDB" id="102260at2759"/>
<gene>
    <name evidence="9" type="ORF">CKM354_001043000</name>
</gene>
<feature type="transmembrane region" description="Helical" evidence="6">
    <location>
        <begin position="122"/>
        <end position="142"/>
    </location>
</feature>
<feature type="region of interest" description="Disordered" evidence="5">
    <location>
        <begin position="838"/>
        <end position="874"/>
    </location>
</feature>
<dbReference type="InterPro" id="IPR025256">
    <property type="entry name" value="TM7S3/TM198-like_dom"/>
</dbReference>
<dbReference type="EMBL" id="BOLY01000007">
    <property type="protein sequence ID" value="GIZ47335.1"/>
    <property type="molecule type" value="Genomic_DNA"/>
</dbReference>
<feature type="region of interest" description="Disordered" evidence="5">
    <location>
        <begin position="788"/>
        <end position="825"/>
    </location>
</feature>
<keyword evidence="7" id="KW-0732">Signal</keyword>
<keyword evidence="3 6" id="KW-1133">Transmembrane helix</keyword>
<feature type="compositionally biased region" description="Low complexity" evidence="5">
    <location>
        <begin position="597"/>
        <end position="607"/>
    </location>
</feature>
<feature type="transmembrane region" description="Helical" evidence="6">
    <location>
        <begin position="149"/>
        <end position="168"/>
    </location>
</feature>
<name>A0A9P3CWX5_9PEZI</name>
<evidence type="ECO:0000256" key="2">
    <source>
        <dbReference type="ARBA" id="ARBA00022692"/>
    </source>
</evidence>
<feature type="domain" description="TM7S3/TM198-like" evidence="8">
    <location>
        <begin position="127"/>
        <end position="330"/>
    </location>
</feature>
<organism evidence="9 10">
    <name type="scientific">Cercospora kikuchii</name>
    <dbReference type="NCBI Taxonomy" id="84275"/>
    <lineage>
        <taxon>Eukaryota</taxon>
        <taxon>Fungi</taxon>
        <taxon>Dikarya</taxon>
        <taxon>Ascomycota</taxon>
        <taxon>Pezizomycotina</taxon>
        <taxon>Dothideomycetes</taxon>
        <taxon>Dothideomycetidae</taxon>
        <taxon>Mycosphaerellales</taxon>
        <taxon>Mycosphaerellaceae</taxon>
        <taxon>Cercospora</taxon>
    </lineage>
</organism>
<evidence type="ECO:0000256" key="7">
    <source>
        <dbReference type="SAM" id="SignalP"/>
    </source>
</evidence>
<sequence length="1047" mass="113169">MRLPFATVTLLFALSCAEELGARPQLRARQDTPATATDIQASTTVEDSSRTPEPTQSKETGKNEDDAATTTSEDAEVGDATSVITARPIETSLTTSNSNLTYANGTDIDPNDLPIQPELTPALGVAGAILMSAGLGLGFVGIKHRPTQTFLSTSLLIALGIEVLIVYLMSPPISKAIQGAYLIAGVVGGSALGALALIFKEVSEGFGCLLGGFSLAMWLLVLSPGGLIKNKPGKIILIGLFCAGSFSLYISRFTRVYGIIACTSFAGAYAFILGIDCFSRAGLKEFWVYIWDINPDVFPPFVDSYPITRDMRAEIGAVIVITCFGVLSQIKIWKIVKEQKAKREADRLAEQEARDVEEAEVGRDIEAQVARERGDWEGQYEGKKTAEARVDSVAESEKDLDIDGNEVPPRSVEKRLSTGQMPSLMTRKSAASLDRLSASNKRSSTAPSLPPLEFDSEHPVPATSSMHSPLASSAGTPGLGISHAGSRASSNLDVPSSERRTREVRPLSMASLSAHHAMQETETPFEVQEDDVASSIAATAAEAPDMDALSVRLSRPGSLYMTWSNTTTPMQQQEPFVEDEDDEALCLHRKSTRGSRRGSSPRIPTTPHSARTGEGSYFAGATIPKAESQEDLKDRLPKKLSRAASTYRTNEWAKEVSRAEPVPLEEVEEHTSDAVQVEMADAATAARAEENNAAPSPPPPPPAPPAPKPEPVAKVTPKADVIDAASKRLSVVASANPRVPQREDDDWDLPLAKRLSGMSSTTALNNLSPPARAPSRNASMLNLAGQRPLSPAIPTRADTSNGPQSAKRWSLGPRHRSSTTNLLDARQDRLDARLTTTSFMTANPQAPPGTASTSSDHTSKGGSQPNTSSNTSISDTVRAAGNEIDEEDMTLAERKAHVKRQSSLAQYNASAADLTQHRRLSVMAEVPANPWRSSLALPTTNRRMSNPIYDSHQPQGYSNHDASKQAMNWSQWRNSAVQVDQQRAPVVTTENQMDMLRAARMQAEVEKKMRDDHKRQMQAQMDQHMRMGGMNDAHQAALLRMQSRVKE</sequence>
<feature type="signal peptide" evidence="7">
    <location>
        <begin position="1"/>
        <end position="17"/>
    </location>
</feature>
<feature type="region of interest" description="Disordered" evidence="5">
    <location>
        <begin position="589"/>
        <end position="749"/>
    </location>
</feature>
<keyword evidence="4 6" id="KW-0472">Membrane</keyword>
<comment type="caution">
    <text evidence="9">The sequence shown here is derived from an EMBL/GenBank/DDBJ whole genome shotgun (WGS) entry which is preliminary data.</text>
</comment>
<feature type="region of interest" description="Disordered" evidence="5">
    <location>
        <begin position="372"/>
        <end position="505"/>
    </location>
</feature>
<feature type="compositionally biased region" description="Low complexity" evidence="5">
    <location>
        <begin position="682"/>
        <end position="694"/>
    </location>
</feature>
<feature type="transmembrane region" description="Helical" evidence="6">
    <location>
        <begin position="257"/>
        <end position="275"/>
    </location>
</feature>
<evidence type="ECO:0000256" key="1">
    <source>
        <dbReference type="ARBA" id="ARBA00004141"/>
    </source>
</evidence>
<evidence type="ECO:0000256" key="3">
    <source>
        <dbReference type="ARBA" id="ARBA00022989"/>
    </source>
</evidence>
<evidence type="ECO:0000256" key="5">
    <source>
        <dbReference type="SAM" id="MobiDB-lite"/>
    </source>
</evidence>
<keyword evidence="10" id="KW-1185">Reference proteome</keyword>
<feature type="region of interest" description="Disordered" evidence="5">
    <location>
        <begin position="25"/>
        <end position="88"/>
    </location>
</feature>
<dbReference type="PANTHER" id="PTHR39469">
    <property type="entry name" value="CHROMOSOME 1, WHOLE GENOME SHOTGUN SEQUENCE"/>
    <property type="match status" value="1"/>
</dbReference>
<evidence type="ECO:0000259" key="8">
    <source>
        <dbReference type="Pfam" id="PF13886"/>
    </source>
</evidence>
<dbReference type="PROSITE" id="PS51257">
    <property type="entry name" value="PROKAR_LIPOPROTEIN"/>
    <property type="match status" value="1"/>
</dbReference>
<feature type="transmembrane region" description="Helical" evidence="6">
    <location>
        <begin position="180"/>
        <end position="199"/>
    </location>
</feature>
<feature type="compositionally biased region" description="Basic and acidic residues" evidence="5">
    <location>
        <begin position="496"/>
        <end position="505"/>
    </location>
</feature>